<feature type="compositionally biased region" description="Basic and acidic residues" evidence="1">
    <location>
        <begin position="748"/>
        <end position="757"/>
    </location>
</feature>
<feature type="compositionally biased region" description="Polar residues" evidence="1">
    <location>
        <begin position="455"/>
        <end position="466"/>
    </location>
</feature>
<keyword evidence="3" id="KW-1185">Reference proteome</keyword>
<dbReference type="OrthoDB" id="27934at2759"/>
<dbReference type="RefSeq" id="XP_036633335.1">
    <property type="nucleotide sequence ID" value="XM_036774833.1"/>
</dbReference>
<feature type="compositionally biased region" description="Basic and acidic residues" evidence="1">
    <location>
        <begin position="71"/>
        <end position="85"/>
    </location>
</feature>
<feature type="region of interest" description="Disordered" evidence="1">
    <location>
        <begin position="111"/>
        <end position="140"/>
    </location>
</feature>
<sequence length="840" mass="93709">MLRCTKGEPEVRILIVRLPGDRDMASPPGELDTGSHCWQEEIGQIASLNSGDASVASKLSQEHISSNTDSSEPRDKSLANKGSEETAHGSLLNFDAVRELRLLDPNVGTRETITVRNSGSKSGRHNPQVSSNPISSPQEDGPWIDWQTAQTTTVEVVDDDMALPTKDRTSEDLEGHVQYSSYFQPCDREVASSMEDNDGYERGIQPGHMEDPCSSPPSSSPPKLFTSSPMGSDDSVDELDEEPEPTLGKATREDMTMETQEVEMYNLRPNEIPDEAYNETYEDNDMEQDELEDEGANFESYGESMENVGPEATGIRGGAQIAFDLRQDAKLVTDTEDPDASLVEHKVDEMEEDELEDEEDMIEDMTDTKRQSGTMSNVEGEEMTLLDEPDPQPEAQTDHERTESPEIEDIDPAHTKAEEGEHRLETESTPLLADIGGQPEHAIAYSEEEPRNMKQDSSSEAASPSPNIDIPEGIDPDLGEQEVATASRVSSPASSPIFTEEAAGKIDDGLADETRQQGEFLSPDLQDHLEGSTRRVASLLGYEQPPAVNIGARDLRHDHLCHLEQSDDAWAEANNNNDNGEEEVKPIPPPNPKRQTLASQKRQHKKLIKPFRSPFVGKPIQVAPSPVPKKVEMRKPEPRPMERVKDKVEVAPKTMVKHRTVRAAVQFKSPLSSKTSSQVIPSIRMTPTIQMLERRVQILRRAVKIQEEDEEGNLEIVAKKWREAAREVAWEVWEVVKDRVAEPKESPWGKFEEEDKGKKRSFNESWGWTDQGEAKALRLEDDGGNPERSELGDMDVEFKLTKGIPEEEEHRDTLGTMLRQLGIAPETLGWNEEQGTFEDD</sequence>
<feature type="compositionally biased region" description="Acidic residues" evidence="1">
    <location>
        <begin position="349"/>
        <end position="365"/>
    </location>
</feature>
<dbReference type="EMBL" id="JACETU010000003">
    <property type="protein sequence ID" value="KAF7433308.1"/>
    <property type="molecule type" value="Genomic_DNA"/>
</dbReference>
<evidence type="ECO:0000313" key="2">
    <source>
        <dbReference type="EMBL" id="KAF7433308.1"/>
    </source>
</evidence>
<feature type="compositionally biased region" description="Basic and acidic residues" evidence="1">
    <location>
        <begin position="411"/>
        <end position="426"/>
    </location>
</feature>
<feature type="compositionally biased region" description="Acidic residues" evidence="1">
    <location>
        <begin position="379"/>
        <end position="391"/>
    </location>
</feature>
<comment type="caution">
    <text evidence="2">The sequence shown here is derived from an EMBL/GenBank/DDBJ whole genome shotgun (WGS) entry which is preliminary data.</text>
</comment>
<feature type="region of interest" description="Disordered" evidence="1">
    <location>
        <begin position="53"/>
        <end position="85"/>
    </location>
</feature>
<dbReference type="Proteomes" id="UP000623687">
    <property type="component" value="Unassembled WGS sequence"/>
</dbReference>
<dbReference type="Gene3D" id="6.10.140.1020">
    <property type="match status" value="1"/>
</dbReference>
<accession>A0A8H7A0D5</accession>
<feature type="region of interest" description="Disordered" evidence="1">
    <location>
        <begin position="773"/>
        <end position="793"/>
    </location>
</feature>
<feature type="compositionally biased region" description="Basic and acidic residues" evidence="1">
    <location>
        <begin position="629"/>
        <end position="644"/>
    </location>
</feature>
<feature type="compositionally biased region" description="Polar residues" evidence="1">
    <location>
        <begin position="53"/>
        <end position="70"/>
    </location>
</feature>
<evidence type="ECO:0000313" key="3">
    <source>
        <dbReference type="Proteomes" id="UP000623687"/>
    </source>
</evidence>
<feature type="region of interest" description="Disordered" evidence="1">
    <location>
        <begin position="571"/>
        <end position="596"/>
    </location>
</feature>
<feature type="compositionally biased region" description="Polar residues" evidence="1">
    <location>
        <begin position="111"/>
        <end position="138"/>
    </location>
</feature>
<dbReference type="VEuPathDB" id="FungiDB:PC9H_005258"/>
<feature type="region of interest" description="Disordered" evidence="1">
    <location>
        <begin position="618"/>
        <end position="644"/>
    </location>
</feature>
<feature type="compositionally biased region" description="Acidic residues" evidence="1">
    <location>
        <begin position="234"/>
        <end position="244"/>
    </location>
</feature>
<reference evidence="2" key="1">
    <citation type="submission" date="2019-07" db="EMBL/GenBank/DDBJ databases">
        <authorList>
            <person name="Palmer J.M."/>
        </authorList>
    </citation>
    <scope>NUCLEOTIDE SEQUENCE</scope>
    <source>
        <strain evidence="2">PC9</strain>
    </source>
</reference>
<feature type="compositionally biased region" description="Basic and acidic residues" evidence="1">
    <location>
        <begin position="165"/>
        <end position="175"/>
    </location>
</feature>
<feature type="region of interest" description="Disordered" evidence="1">
    <location>
        <begin position="333"/>
        <end position="528"/>
    </location>
</feature>
<feature type="compositionally biased region" description="Basic and acidic residues" evidence="1">
    <location>
        <begin position="502"/>
        <end position="516"/>
    </location>
</feature>
<evidence type="ECO:0000256" key="1">
    <source>
        <dbReference type="SAM" id="MobiDB-lite"/>
    </source>
</evidence>
<dbReference type="AlphaFoldDB" id="A0A8H7A0D5"/>
<feature type="region of interest" description="Disordered" evidence="1">
    <location>
        <begin position="162"/>
        <end position="273"/>
    </location>
</feature>
<dbReference type="GeneID" id="59375076"/>
<name>A0A8H7A0D5_PLEOS</name>
<proteinExistence type="predicted"/>
<feature type="region of interest" description="Disordered" evidence="1">
    <location>
        <begin position="748"/>
        <end position="767"/>
    </location>
</feature>
<organism evidence="2 3">
    <name type="scientific">Pleurotus ostreatus</name>
    <name type="common">Oyster mushroom</name>
    <name type="synonym">White-rot fungus</name>
    <dbReference type="NCBI Taxonomy" id="5322"/>
    <lineage>
        <taxon>Eukaryota</taxon>
        <taxon>Fungi</taxon>
        <taxon>Dikarya</taxon>
        <taxon>Basidiomycota</taxon>
        <taxon>Agaricomycotina</taxon>
        <taxon>Agaricomycetes</taxon>
        <taxon>Agaricomycetidae</taxon>
        <taxon>Agaricales</taxon>
        <taxon>Pleurotineae</taxon>
        <taxon>Pleurotaceae</taxon>
        <taxon>Pleurotus</taxon>
    </lineage>
</organism>
<protein>
    <submittedName>
        <fullName evidence="2">Uncharacterized protein</fullName>
    </submittedName>
</protein>
<feature type="compositionally biased region" description="Polar residues" evidence="1">
    <location>
        <begin position="487"/>
        <end position="497"/>
    </location>
</feature>
<gene>
    <name evidence="2" type="ORF">PC9H_005258</name>
</gene>